<protein>
    <submittedName>
        <fullName evidence="2">RNA-directed DNA polymerase from mobile element jockey</fullName>
    </submittedName>
</protein>
<keyword evidence="2" id="KW-0695">RNA-directed DNA polymerase</keyword>
<dbReference type="OrthoDB" id="6815813at2759"/>
<reference evidence="2" key="1">
    <citation type="submission" date="2020-08" db="EMBL/GenBank/DDBJ databases">
        <title>Multicomponent nature underlies the extraordinary mechanical properties of spider dragline silk.</title>
        <authorList>
            <person name="Kono N."/>
            <person name="Nakamura H."/>
            <person name="Mori M."/>
            <person name="Yoshida Y."/>
            <person name="Ohtoshi R."/>
            <person name="Malay A.D."/>
            <person name="Moran D.A.P."/>
            <person name="Tomita M."/>
            <person name="Numata K."/>
            <person name="Arakawa K."/>
        </authorList>
    </citation>
    <scope>NUCLEOTIDE SEQUENCE</scope>
</reference>
<evidence type="ECO:0000256" key="1">
    <source>
        <dbReference type="SAM" id="MobiDB-lite"/>
    </source>
</evidence>
<evidence type="ECO:0000313" key="2">
    <source>
        <dbReference type="EMBL" id="GFS65495.1"/>
    </source>
</evidence>
<dbReference type="EMBL" id="BMAV01028156">
    <property type="protein sequence ID" value="GFS65495.1"/>
    <property type="molecule type" value="Genomic_DNA"/>
</dbReference>
<evidence type="ECO:0000313" key="3">
    <source>
        <dbReference type="Proteomes" id="UP000886998"/>
    </source>
</evidence>
<dbReference type="GO" id="GO:0003964">
    <property type="term" value="F:RNA-directed DNA polymerase activity"/>
    <property type="evidence" value="ECO:0007669"/>
    <property type="project" value="UniProtKB-KW"/>
</dbReference>
<gene>
    <name evidence="2" type="primary">pol_2640</name>
    <name evidence="2" type="ORF">TNIN_417621</name>
</gene>
<keyword evidence="2" id="KW-0808">Transferase</keyword>
<organism evidence="2 3">
    <name type="scientific">Trichonephila inaurata madagascariensis</name>
    <dbReference type="NCBI Taxonomy" id="2747483"/>
    <lineage>
        <taxon>Eukaryota</taxon>
        <taxon>Metazoa</taxon>
        <taxon>Ecdysozoa</taxon>
        <taxon>Arthropoda</taxon>
        <taxon>Chelicerata</taxon>
        <taxon>Arachnida</taxon>
        <taxon>Araneae</taxon>
        <taxon>Araneomorphae</taxon>
        <taxon>Entelegynae</taxon>
        <taxon>Araneoidea</taxon>
        <taxon>Nephilidae</taxon>
        <taxon>Trichonephila</taxon>
        <taxon>Trichonephila inaurata</taxon>
    </lineage>
</organism>
<sequence length="197" mass="22388">MISQKLVARPFVSTQTTQRSWPKAKQDLHHTLLHRHSGLEDWYRNGKSPLTRRKLKQSSSPPRADSQTTTRTRTESPGFPPGPKTSNILASPRRKLKFQTHFLNLKSKIRALASIYYPISLGNFPPLTIKNRLLINTSLLRPVILYASPVWGHAASTTIDLLEHAQNLIIRKLTNSPWFVRNADIRSALQLKTVGKQ</sequence>
<comment type="caution">
    <text evidence="2">The sequence shown here is derived from an EMBL/GenBank/DDBJ whole genome shotgun (WGS) entry which is preliminary data.</text>
</comment>
<accession>A0A8X6K4J0</accession>
<name>A0A8X6K4J0_9ARAC</name>
<keyword evidence="3" id="KW-1185">Reference proteome</keyword>
<feature type="region of interest" description="Disordered" evidence="1">
    <location>
        <begin position="1"/>
        <end position="25"/>
    </location>
</feature>
<keyword evidence="2" id="KW-0548">Nucleotidyltransferase</keyword>
<dbReference type="Proteomes" id="UP000886998">
    <property type="component" value="Unassembled WGS sequence"/>
</dbReference>
<feature type="region of interest" description="Disordered" evidence="1">
    <location>
        <begin position="43"/>
        <end position="89"/>
    </location>
</feature>
<proteinExistence type="predicted"/>
<feature type="compositionally biased region" description="Polar residues" evidence="1">
    <location>
        <begin position="57"/>
        <end position="71"/>
    </location>
</feature>
<dbReference type="AlphaFoldDB" id="A0A8X6K4J0"/>